<gene>
    <name evidence="2" type="ORF">D8779_05225</name>
</gene>
<dbReference type="OrthoDB" id="7907428at2"/>
<feature type="transmembrane region" description="Helical" evidence="1">
    <location>
        <begin position="60"/>
        <end position="81"/>
    </location>
</feature>
<evidence type="ECO:0000313" key="2">
    <source>
        <dbReference type="EMBL" id="TIH10093.1"/>
    </source>
</evidence>
<dbReference type="AlphaFoldDB" id="A0A4T1ZZK9"/>
<keyword evidence="3" id="KW-1185">Reference proteome</keyword>
<keyword evidence="1" id="KW-1133">Transmembrane helix</keyword>
<name>A0A4T1ZZK9_9PSED</name>
<dbReference type="Proteomes" id="UP000307541">
    <property type="component" value="Unassembled WGS sequence"/>
</dbReference>
<dbReference type="EMBL" id="RFLV01000001">
    <property type="protein sequence ID" value="TIH10093.1"/>
    <property type="molecule type" value="Genomic_DNA"/>
</dbReference>
<reference evidence="2 3" key="1">
    <citation type="submission" date="2018-10" db="EMBL/GenBank/DDBJ databases">
        <title>Pseudomonas leptonychotis sp. nov., isolated from Weddell seals in Antarctica.</title>
        <authorList>
            <person name="Novakova D."/>
            <person name="Svec P."/>
            <person name="Kralova S."/>
            <person name="Kristofova L."/>
            <person name="Zeman M."/>
            <person name="Pantucek R."/>
            <person name="Maslanova I."/>
            <person name="Sedlacek I."/>
        </authorList>
    </citation>
    <scope>NUCLEOTIDE SEQUENCE [LARGE SCALE GENOMIC DNA]</scope>
    <source>
        <strain evidence="2 3">CCM 8849</strain>
    </source>
</reference>
<protein>
    <submittedName>
        <fullName evidence="2">Uncharacterized protein</fullName>
    </submittedName>
</protein>
<evidence type="ECO:0000313" key="3">
    <source>
        <dbReference type="Proteomes" id="UP000307541"/>
    </source>
</evidence>
<feature type="transmembrane region" description="Helical" evidence="1">
    <location>
        <begin position="122"/>
        <end position="143"/>
    </location>
</feature>
<accession>A0A4T1ZZK9</accession>
<keyword evidence="1" id="KW-0472">Membrane</keyword>
<sequence>MSSKSRTLLYFLLAVLLASVLGTVLQTQFNLANLQALGAPMPMAVRLHTTCLDLLGFSPTFAVLVILGFIFALPAASLLALRWPVTRWAVFALAGALAVLAAMTLANALLPMPTLIGANRSLAGTLGLMACGSVGALLFATLARRTPAAHA</sequence>
<proteinExistence type="predicted"/>
<organism evidence="2 3">
    <name type="scientific">Pseudomonas leptonychotis</name>
    <dbReference type="NCBI Taxonomy" id="2448482"/>
    <lineage>
        <taxon>Bacteria</taxon>
        <taxon>Pseudomonadati</taxon>
        <taxon>Pseudomonadota</taxon>
        <taxon>Gammaproteobacteria</taxon>
        <taxon>Pseudomonadales</taxon>
        <taxon>Pseudomonadaceae</taxon>
        <taxon>Pseudomonas</taxon>
    </lineage>
</organism>
<feature type="transmembrane region" description="Helical" evidence="1">
    <location>
        <begin position="88"/>
        <end position="110"/>
    </location>
</feature>
<keyword evidence="1" id="KW-0812">Transmembrane</keyword>
<dbReference type="RefSeq" id="WP_136663390.1">
    <property type="nucleotide sequence ID" value="NZ_CP180477.1"/>
</dbReference>
<comment type="caution">
    <text evidence="2">The sequence shown here is derived from an EMBL/GenBank/DDBJ whole genome shotgun (WGS) entry which is preliminary data.</text>
</comment>
<evidence type="ECO:0000256" key="1">
    <source>
        <dbReference type="SAM" id="Phobius"/>
    </source>
</evidence>